<feature type="domain" description="NACHT" evidence="2">
    <location>
        <begin position="166"/>
        <end position="260"/>
    </location>
</feature>
<comment type="caution">
    <text evidence="3">The sequence shown here is derived from an EMBL/GenBank/DDBJ whole genome shotgun (WGS) entry which is preliminary data.</text>
</comment>
<feature type="transmembrane region" description="Helical" evidence="1">
    <location>
        <begin position="720"/>
        <end position="742"/>
    </location>
</feature>
<sequence>MRKVKRQSQWVAAGGVVTLVVLLLVVTAIPLGRREGLQTSANVAQLTALLIAAGTAAAGVVLWAWRATRPAAAPATDTLSHAKDVLAGVVAEQWKNEARLRALDDPDPIPVRWRTPQQSPHSTSALMDHAANVETASGPAAGAVWWTASSADIDALADRFRRTRRRRLVILGGPGAGKTTLALQLLLHLLATRTPEEAVPVMLPVAGWDTEQFPRLHNWLADRLPRDYPALRSPELGIDVVRALTRRGHILPVLDGLDELPPAARAKVITALNRSLGGDDQLILTCRTGEFAAAITAAADLVTSAAVLEPHPLTPAAAADYLTRCLPPSPGPHWQRILTVLRRTPPADQDPPGSVVGGPGKVLADVTATPLGLWLVRTVYIDRGADPAPLLDAARFPDVEKLRAHLFDQLIPALIGTRPPSDDPVDVFCPRLGHDPDQVRRWLGYLAHHLVHSGGGGASRTPDFAWWRLAHHARILNLRTRLGLGLALALGTGLVFGIGIAVGQTFWTATTFPFPVALAAGLTNGVLYGLAAALVAALTIGAAVSLKARTWAEDSPGYAEFRMRGRLTLLIRCIGRAALMTGLPLGLAAGVLFALSFTLVEALENAYDEVLWGEATPLGLAPAFEQGRWAALDYLSGDALTDGAAAAVTVTITSGIATGLLRWIETPAAIEQAVTPIRSWRADRALSIARALITGLAVGVAIGCAAGYSIGRAEGLDMGLVAAVLVAVPLGSLTGLAAMLTFGGHHAWTAYTVATVALSRSDRLPRRLMPFLDDMHRLGLLRAVGPIYQFRHAQLQNYLAATHRPVT</sequence>
<dbReference type="InterPro" id="IPR027417">
    <property type="entry name" value="P-loop_NTPase"/>
</dbReference>
<evidence type="ECO:0000256" key="1">
    <source>
        <dbReference type="SAM" id="Phobius"/>
    </source>
</evidence>
<protein>
    <submittedName>
        <fullName evidence="3">NACHT domain-containing protein</fullName>
    </submittedName>
</protein>
<name>A0ABP7WZU5_9ACTN</name>
<feature type="transmembrane region" description="Helical" evidence="1">
    <location>
        <begin position="12"/>
        <end position="31"/>
    </location>
</feature>
<organism evidence="3 4">
    <name type="scientific">Actinomadura miaoliensis</name>
    <dbReference type="NCBI Taxonomy" id="430685"/>
    <lineage>
        <taxon>Bacteria</taxon>
        <taxon>Bacillati</taxon>
        <taxon>Actinomycetota</taxon>
        <taxon>Actinomycetes</taxon>
        <taxon>Streptosporangiales</taxon>
        <taxon>Thermomonosporaceae</taxon>
        <taxon>Actinomadura</taxon>
    </lineage>
</organism>
<dbReference type="Proteomes" id="UP001500683">
    <property type="component" value="Unassembled WGS sequence"/>
</dbReference>
<dbReference type="PROSITE" id="PS50837">
    <property type="entry name" value="NACHT"/>
    <property type="match status" value="1"/>
</dbReference>
<feature type="transmembrane region" description="Helical" evidence="1">
    <location>
        <begin position="569"/>
        <end position="595"/>
    </location>
</feature>
<feature type="transmembrane region" description="Helical" evidence="1">
    <location>
        <begin position="43"/>
        <end position="65"/>
    </location>
</feature>
<feature type="transmembrane region" description="Helical" evidence="1">
    <location>
        <begin position="482"/>
        <end position="507"/>
    </location>
</feature>
<dbReference type="InterPro" id="IPR007111">
    <property type="entry name" value="NACHT_NTPase"/>
</dbReference>
<keyword evidence="4" id="KW-1185">Reference proteome</keyword>
<gene>
    <name evidence="3" type="ORF">GCM10022214_77920</name>
</gene>
<evidence type="ECO:0000313" key="4">
    <source>
        <dbReference type="Proteomes" id="UP001500683"/>
    </source>
</evidence>
<proteinExistence type="predicted"/>
<evidence type="ECO:0000259" key="2">
    <source>
        <dbReference type="PROSITE" id="PS50837"/>
    </source>
</evidence>
<dbReference type="EMBL" id="BAAAZG010000061">
    <property type="protein sequence ID" value="GAA4100900.1"/>
    <property type="molecule type" value="Genomic_DNA"/>
</dbReference>
<keyword evidence="1" id="KW-0472">Membrane</keyword>
<accession>A0ABP7WZU5</accession>
<dbReference type="Gene3D" id="3.40.50.300">
    <property type="entry name" value="P-loop containing nucleotide triphosphate hydrolases"/>
    <property type="match status" value="1"/>
</dbReference>
<feature type="transmembrane region" description="Helical" evidence="1">
    <location>
        <begin position="644"/>
        <end position="664"/>
    </location>
</feature>
<keyword evidence="1" id="KW-0812">Transmembrane</keyword>
<reference evidence="4" key="1">
    <citation type="journal article" date="2019" name="Int. J. Syst. Evol. Microbiol.">
        <title>The Global Catalogue of Microorganisms (GCM) 10K type strain sequencing project: providing services to taxonomists for standard genome sequencing and annotation.</title>
        <authorList>
            <consortium name="The Broad Institute Genomics Platform"/>
            <consortium name="The Broad Institute Genome Sequencing Center for Infectious Disease"/>
            <person name="Wu L."/>
            <person name="Ma J."/>
        </authorList>
    </citation>
    <scope>NUCLEOTIDE SEQUENCE [LARGE SCALE GENOMIC DNA]</scope>
    <source>
        <strain evidence="4">JCM 16702</strain>
    </source>
</reference>
<evidence type="ECO:0000313" key="3">
    <source>
        <dbReference type="EMBL" id="GAA4100900.1"/>
    </source>
</evidence>
<dbReference type="Pfam" id="PF05729">
    <property type="entry name" value="NACHT"/>
    <property type="match status" value="1"/>
</dbReference>
<dbReference type="SUPFAM" id="SSF52540">
    <property type="entry name" value="P-loop containing nucleoside triphosphate hydrolases"/>
    <property type="match status" value="1"/>
</dbReference>
<keyword evidence="1" id="KW-1133">Transmembrane helix</keyword>
<feature type="transmembrane region" description="Helical" evidence="1">
    <location>
        <begin position="527"/>
        <end position="548"/>
    </location>
</feature>
<feature type="transmembrane region" description="Helical" evidence="1">
    <location>
        <begin position="685"/>
        <end position="708"/>
    </location>
</feature>
<dbReference type="RefSeq" id="WP_344957655.1">
    <property type="nucleotide sequence ID" value="NZ_BAAAZG010000061.1"/>
</dbReference>